<dbReference type="SMART" id="SM00851">
    <property type="entry name" value="MGS"/>
    <property type="match status" value="1"/>
</dbReference>
<dbReference type="InterPro" id="IPR036914">
    <property type="entry name" value="MGS-like_dom_sf"/>
</dbReference>
<feature type="domain" description="MGS-like" evidence="5">
    <location>
        <begin position="49"/>
        <end position="183"/>
    </location>
</feature>
<dbReference type="CDD" id="cd01424">
    <property type="entry name" value="MGS_CPS_II"/>
    <property type="match status" value="1"/>
</dbReference>
<accession>A0ABR7KKR9</accession>
<dbReference type="InterPro" id="IPR033937">
    <property type="entry name" value="MGS_CPS_CarB"/>
</dbReference>
<keyword evidence="4" id="KW-0067">ATP-binding</keyword>
<protein>
    <recommendedName>
        <fullName evidence="1">carbamoyl-phosphate synthase (glutamine-hydrolyzing)</fullName>
        <ecNumber evidence="1">6.3.5.5</ecNumber>
    </recommendedName>
</protein>
<dbReference type="PANTHER" id="PTHR11405">
    <property type="entry name" value="CARBAMOYLTRANSFERASE FAMILY MEMBER"/>
    <property type="match status" value="1"/>
</dbReference>
<evidence type="ECO:0000256" key="4">
    <source>
        <dbReference type="ARBA" id="ARBA00022840"/>
    </source>
</evidence>
<dbReference type="PROSITE" id="PS51855">
    <property type="entry name" value="MGS"/>
    <property type="match status" value="1"/>
</dbReference>
<dbReference type="InterPro" id="IPR011607">
    <property type="entry name" value="MGS-like_dom"/>
</dbReference>
<reference evidence="6 7" key="1">
    <citation type="submission" date="2020-08" db="EMBL/GenBank/DDBJ databases">
        <authorList>
            <person name="Liu C."/>
            <person name="Sun Q."/>
        </authorList>
    </citation>
    <scope>NUCLEOTIDE SEQUENCE [LARGE SCALE GENOMIC DNA]</scope>
    <source>
        <strain evidence="6 7">L34</strain>
    </source>
</reference>
<keyword evidence="3" id="KW-0547">Nucleotide-binding</keyword>
<evidence type="ECO:0000256" key="2">
    <source>
        <dbReference type="ARBA" id="ARBA00022598"/>
    </source>
</evidence>
<dbReference type="SUPFAM" id="SSF56059">
    <property type="entry name" value="Glutathione synthetase ATP-binding domain-like"/>
    <property type="match status" value="1"/>
</dbReference>
<name>A0ABR7KKR9_9FIRM</name>
<keyword evidence="7" id="KW-1185">Reference proteome</keyword>
<dbReference type="EMBL" id="JACRWH010000084">
    <property type="protein sequence ID" value="MBC6013340.1"/>
    <property type="molecule type" value="Genomic_DNA"/>
</dbReference>
<keyword evidence="2" id="KW-0436">Ligase</keyword>
<evidence type="ECO:0000313" key="7">
    <source>
        <dbReference type="Proteomes" id="UP000649075"/>
    </source>
</evidence>
<dbReference type="Pfam" id="PF02142">
    <property type="entry name" value="MGS"/>
    <property type="match status" value="1"/>
</dbReference>
<evidence type="ECO:0000259" key="5">
    <source>
        <dbReference type="PROSITE" id="PS51855"/>
    </source>
</evidence>
<proteinExistence type="predicted"/>
<dbReference type="SUPFAM" id="SSF52335">
    <property type="entry name" value="Methylglyoxal synthase-like"/>
    <property type="match status" value="1"/>
</dbReference>
<dbReference type="Gene3D" id="3.40.50.1380">
    <property type="entry name" value="Methylglyoxal synthase-like domain"/>
    <property type="match status" value="1"/>
</dbReference>
<evidence type="ECO:0000256" key="3">
    <source>
        <dbReference type="ARBA" id="ARBA00022741"/>
    </source>
</evidence>
<comment type="caution">
    <text evidence="6">The sequence shown here is derived from an EMBL/GenBank/DDBJ whole genome shotgun (WGS) entry which is preliminary data.</text>
</comment>
<gene>
    <name evidence="6" type="ORF">H8911_11675</name>
</gene>
<organism evidence="6 7">
    <name type="scientific">Holdemanella hominis</name>
    <dbReference type="NCBI Taxonomy" id="2764327"/>
    <lineage>
        <taxon>Bacteria</taxon>
        <taxon>Bacillati</taxon>
        <taxon>Bacillota</taxon>
        <taxon>Erysipelotrichia</taxon>
        <taxon>Erysipelotrichales</taxon>
        <taxon>Erysipelotrichaceae</taxon>
        <taxon>Holdemanella</taxon>
    </lineage>
</organism>
<sequence>FVKAPVFSFAKLRSVDTVLGPEMKSTGEALGSDVNLEKALYKALVASGVSVPTHGNVLMTIDDENKQEALELARRFANIGYGIYATKGTADLFEKEGLYVHRASKIETEDGKNVLDIIRNGRVNFVINTMSNKKNTSADGFLIRRVSAENNISCMTSLDTANALVKVLESLSFSMVSMNEMGK</sequence>
<evidence type="ECO:0000313" key="6">
    <source>
        <dbReference type="EMBL" id="MBC6013340.1"/>
    </source>
</evidence>
<feature type="non-terminal residue" evidence="6">
    <location>
        <position position="1"/>
    </location>
</feature>
<dbReference type="PANTHER" id="PTHR11405:SF53">
    <property type="entry name" value="CARBAMOYL-PHOSPHATE SYNTHASE [AMMONIA], MITOCHONDRIAL"/>
    <property type="match status" value="1"/>
</dbReference>
<dbReference type="EC" id="6.3.5.5" evidence="1"/>
<dbReference type="Gene3D" id="3.30.470.20">
    <property type="entry name" value="ATP-grasp fold, B domain"/>
    <property type="match status" value="1"/>
</dbReference>
<dbReference type="Proteomes" id="UP000649075">
    <property type="component" value="Unassembled WGS sequence"/>
</dbReference>
<evidence type="ECO:0000256" key="1">
    <source>
        <dbReference type="ARBA" id="ARBA00012738"/>
    </source>
</evidence>